<keyword evidence="3 4" id="KW-0687">Ribonucleoprotein</keyword>
<dbReference type="PANTHER" id="PTHR45987">
    <property type="entry name" value="39S RIBOSOMAL PROTEIN L12"/>
    <property type="match status" value="1"/>
</dbReference>
<comment type="subunit">
    <text evidence="4">Homodimer. Part of the ribosomal stalk of the 50S ribosomal subunit. Forms a multimeric L10(L12)X complex, where L10 forms an elongated spine to which 2 to 4 L12 dimers bind in a sequential fashion. Binds GTP-bound translation factors.</text>
</comment>
<reference evidence="7" key="1">
    <citation type="journal article" date="2014" name="BMC Evol. Biol.">
        <title>Chloroplast phylogenomic analysis resolves deep-level relationships within the green algal class Trebouxiophyceae.</title>
        <authorList>
            <person name="Lemieux C."/>
            <person name="Otis C."/>
            <person name="Turmel M."/>
        </authorList>
    </citation>
    <scope>NUCLEOTIDE SEQUENCE</scope>
</reference>
<dbReference type="Gene3D" id="3.30.1390.10">
    <property type="match status" value="1"/>
</dbReference>
<dbReference type="RefSeq" id="YP_009105855.1">
    <property type="nucleotide sequence ID" value="NC_025537.1"/>
</dbReference>
<sequence length="133" mass="14532">MFMSSTTNEIIEKLKSITLLEAAELVSQIEETFNVSASPQIIGNFNAPASDSNESASEKVEEKTLFDVILEDVATDKRIAALKVLRNITSLGLKEAKDFISSLPKAVKESISKEEAEVVKQQFEEAGGKIKIV</sequence>
<dbReference type="FunFam" id="3.30.1390.10:FF:000001">
    <property type="entry name" value="50S ribosomal protein L7/L12"/>
    <property type="match status" value="1"/>
</dbReference>
<dbReference type="Pfam" id="PF00542">
    <property type="entry name" value="Ribosomal_L12"/>
    <property type="match status" value="1"/>
</dbReference>
<dbReference type="GO" id="GO:0003735">
    <property type="term" value="F:structural constituent of ribosome"/>
    <property type="evidence" value="ECO:0007669"/>
    <property type="project" value="InterPro"/>
</dbReference>
<dbReference type="HAMAP" id="MF_00368">
    <property type="entry name" value="Ribosomal_bL12"/>
    <property type="match status" value="1"/>
</dbReference>
<keyword evidence="2 4" id="KW-0689">Ribosomal protein</keyword>
<evidence type="ECO:0000259" key="6">
    <source>
        <dbReference type="Pfam" id="PF16320"/>
    </source>
</evidence>
<dbReference type="InterPro" id="IPR013823">
    <property type="entry name" value="Ribosomal_bL12_C"/>
</dbReference>
<feature type="domain" description="Large ribosomal subunit protein bL12 C-terminal" evidence="5">
    <location>
        <begin position="66"/>
        <end position="132"/>
    </location>
</feature>
<gene>
    <name evidence="4 7" type="primary">rpl12</name>
</gene>
<dbReference type="GO" id="GO:0022625">
    <property type="term" value="C:cytosolic large ribosomal subunit"/>
    <property type="evidence" value="ECO:0007669"/>
    <property type="project" value="TreeGrafter"/>
</dbReference>
<organism evidence="7">
    <name type="scientific">Microthamnion kuetzingianum</name>
    <dbReference type="NCBI Taxonomy" id="34148"/>
    <lineage>
        <taxon>Eukaryota</taxon>
        <taxon>Viridiplantae</taxon>
        <taxon>Chlorophyta</taxon>
        <taxon>core chlorophytes</taxon>
        <taxon>Trebouxiophyceae</taxon>
        <taxon>Microthamniales</taxon>
        <taxon>Microthamniaceae</taxon>
        <taxon>Microthamnion</taxon>
    </lineage>
</organism>
<dbReference type="GO" id="GO:0006412">
    <property type="term" value="P:translation"/>
    <property type="evidence" value="ECO:0007669"/>
    <property type="project" value="UniProtKB-UniRule"/>
</dbReference>
<dbReference type="InterPro" id="IPR036235">
    <property type="entry name" value="Ribosomal_bL12_oligo_N_sf"/>
</dbReference>
<dbReference type="InterPro" id="IPR014719">
    <property type="entry name" value="Ribosomal_bL12_C/ClpS-like"/>
</dbReference>
<keyword evidence="7" id="KW-0934">Plastid</keyword>
<evidence type="ECO:0000256" key="3">
    <source>
        <dbReference type="ARBA" id="ARBA00023274"/>
    </source>
</evidence>
<dbReference type="NCBIfam" id="TIGR00855">
    <property type="entry name" value="L12"/>
    <property type="match status" value="1"/>
</dbReference>
<evidence type="ECO:0000256" key="2">
    <source>
        <dbReference type="ARBA" id="ARBA00022980"/>
    </source>
</evidence>
<dbReference type="GO" id="GO:0009507">
    <property type="term" value="C:chloroplast"/>
    <property type="evidence" value="ECO:0007669"/>
    <property type="project" value="UniProtKB-SubCell"/>
</dbReference>
<proteinExistence type="inferred from homology"/>
<comment type="subcellular location">
    <subcellularLocation>
        <location evidence="4">Plastid</location>
        <location evidence="4">Chloroplast</location>
    </subcellularLocation>
</comment>
<dbReference type="EMBL" id="KM462876">
    <property type="protein sequence ID" value="AIT94706.1"/>
    <property type="molecule type" value="Genomic_DNA"/>
</dbReference>
<protein>
    <recommendedName>
        <fullName evidence="4">Large ribosomal subunit protein bL12c</fullName>
    </recommendedName>
</protein>
<dbReference type="PANTHER" id="PTHR45987:SF4">
    <property type="entry name" value="LARGE RIBOSOMAL SUBUNIT PROTEIN BL12M"/>
    <property type="match status" value="1"/>
</dbReference>
<evidence type="ECO:0000313" key="7">
    <source>
        <dbReference type="EMBL" id="AIT94706.1"/>
    </source>
</evidence>
<dbReference type="InterPro" id="IPR008932">
    <property type="entry name" value="Ribosomal_bL12_oligo"/>
</dbReference>
<comment type="function">
    <text evidence="4">Forms part of the ribosomal stalk which helps the ribosome interact with GTP-bound translation factors. Is thus essential for accurate translation.</text>
</comment>
<dbReference type="Gene3D" id="1.20.5.710">
    <property type="entry name" value="Single helix bin"/>
    <property type="match status" value="1"/>
</dbReference>
<comment type="similarity">
    <text evidence="1 4">Belongs to the bacterial ribosomal protein bL12 family.</text>
</comment>
<dbReference type="SUPFAM" id="SSF54736">
    <property type="entry name" value="ClpS-like"/>
    <property type="match status" value="1"/>
</dbReference>
<dbReference type="CDD" id="cd00387">
    <property type="entry name" value="Ribosomal_L7_L12"/>
    <property type="match status" value="1"/>
</dbReference>
<dbReference type="GO" id="GO:0003729">
    <property type="term" value="F:mRNA binding"/>
    <property type="evidence" value="ECO:0007669"/>
    <property type="project" value="TreeGrafter"/>
</dbReference>
<evidence type="ECO:0000259" key="5">
    <source>
        <dbReference type="Pfam" id="PF00542"/>
    </source>
</evidence>
<dbReference type="InterPro" id="IPR000206">
    <property type="entry name" value="Ribosomal_bL12"/>
</dbReference>
<dbReference type="Pfam" id="PF16320">
    <property type="entry name" value="Ribosomal_L12_N"/>
    <property type="match status" value="1"/>
</dbReference>
<dbReference type="SUPFAM" id="SSF48300">
    <property type="entry name" value="Ribosomal protein L7/12, oligomerisation (N-terminal) domain"/>
    <property type="match status" value="1"/>
</dbReference>
<keyword evidence="7" id="KW-0150">Chloroplast</keyword>
<feature type="domain" description="Large ribosomal subunit protein bL12 oligomerization" evidence="6">
    <location>
        <begin position="6"/>
        <end position="38"/>
    </location>
</feature>
<accession>A0A097KNF2</accession>
<dbReference type="AlphaFoldDB" id="A0A097KNF2"/>
<evidence type="ECO:0000256" key="1">
    <source>
        <dbReference type="ARBA" id="ARBA00007197"/>
    </source>
</evidence>
<dbReference type="GeneID" id="22159889"/>
<name>A0A097KNF2_9CHLO</name>
<geneLocation type="chloroplast" evidence="7"/>
<evidence type="ECO:0000256" key="4">
    <source>
        <dbReference type="HAMAP-Rule" id="MF_00368"/>
    </source>
</evidence>